<reference evidence="3" key="1">
    <citation type="submission" date="2022-08" db="EMBL/GenBank/DDBJ databases">
        <title>Complete genome sequence of 14 non-tuberculosis mycobacteria type-strains.</title>
        <authorList>
            <person name="Igarashi Y."/>
            <person name="Osugi A."/>
            <person name="Mitarai S."/>
        </authorList>
    </citation>
    <scope>NUCLEOTIDE SEQUENCE</scope>
    <source>
        <strain evidence="3">ATCC 51985</strain>
    </source>
</reference>
<dbReference type="InterPro" id="IPR016874">
    <property type="entry name" value="TcmP-like"/>
</dbReference>
<sequence length="269" mass="30611">MPVVDARHLSGISETALLTLHHRATEAARAGGLLKDPMAITLRDSIDYDYDHFGRTHQLTALRALLFDNASRDYLKTQPRATVVSLAEGLQTSFWRLDNGELTWLSVDLEPIVHLREQLLPTSNRLHYCAQSALNYSWMERVDDSQGVLITAEGLLQYLERDVVFDLIVACAKRFPNGRLVFDSVPWFLSVYSRRVGFKLSKEYTAPPMPFWFTANEYNGLRAVPGIRAVRELRYPPGRGRLLSWAVPLVYGSSWFVRLRPTVTIVEFG</sequence>
<evidence type="ECO:0000313" key="4">
    <source>
        <dbReference type="Proteomes" id="UP001055171"/>
    </source>
</evidence>
<keyword evidence="4" id="KW-1185">Reference proteome</keyword>
<protein>
    <submittedName>
        <fullName evidence="3">Class I SAM-dependent methyltransferase</fullName>
        <ecNumber evidence="3">2.1.1.-</ecNumber>
    </submittedName>
</protein>
<dbReference type="PANTHER" id="PTHR43619">
    <property type="entry name" value="S-ADENOSYL-L-METHIONINE-DEPENDENT METHYLTRANSFERASE YKTD-RELATED"/>
    <property type="match status" value="1"/>
</dbReference>
<dbReference type="Pfam" id="PF04072">
    <property type="entry name" value="LCM"/>
    <property type="match status" value="1"/>
</dbReference>
<proteinExistence type="predicted"/>
<evidence type="ECO:0000313" key="3">
    <source>
        <dbReference type="EMBL" id="ULP40817.1"/>
    </source>
</evidence>
<dbReference type="EMBL" id="CP092423">
    <property type="protein sequence ID" value="ULP40817.1"/>
    <property type="molecule type" value="Genomic_DNA"/>
</dbReference>
<evidence type="ECO:0000256" key="1">
    <source>
        <dbReference type="ARBA" id="ARBA00022603"/>
    </source>
</evidence>
<dbReference type="PANTHER" id="PTHR43619:SF2">
    <property type="entry name" value="S-ADENOSYL-L-METHIONINE-DEPENDENT METHYLTRANSFERASES SUPERFAMILY PROTEIN"/>
    <property type="match status" value="1"/>
</dbReference>
<organism evidence="3 4">
    <name type="scientific">Mycobacterium lentiflavum</name>
    <dbReference type="NCBI Taxonomy" id="141349"/>
    <lineage>
        <taxon>Bacteria</taxon>
        <taxon>Bacillati</taxon>
        <taxon>Actinomycetota</taxon>
        <taxon>Actinomycetes</taxon>
        <taxon>Mycobacteriales</taxon>
        <taxon>Mycobacteriaceae</taxon>
        <taxon>Mycobacterium</taxon>
        <taxon>Mycobacterium simiae complex</taxon>
    </lineage>
</organism>
<evidence type="ECO:0000256" key="2">
    <source>
        <dbReference type="ARBA" id="ARBA00022679"/>
    </source>
</evidence>
<dbReference type="SUPFAM" id="SSF53335">
    <property type="entry name" value="S-adenosyl-L-methionine-dependent methyltransferases"/>
    <property type="match status" value="1"/>
</dbReference>
<name>A0ABY3UQV7_MYCLN</name>
<dbReference type="EC" id="2.1.1.-" evidence="3"/>
<dbReference type="PIRSF" id="PIRSF028177">
    <property type="entry name" value="Polyketide_synth_Omtfrase_TcmP"/>
    <property type="match status" value="1"/>
</dbReference>
<dbReference type="Gene3D" id="3.40.50.150">
    <property type="entry name" value="Vaccinia Virus protein VP39"/>
    <property type="match status" value="1"/>
</dbReference>
<dbReference type="RefSeq" id="WP_239720324.1">
    <property type="nucleotide sequence ID" value="NZ_CP092423.2"/>
</dbReference>
<dbReference type="GO" id="GO:0008168">
    <property type="term" value="F:methyltransferase activity"/>
    <property type="evidence" value="ECO:0007669"/>
    <property type="project" value="UniProtKB-KW"/>
</dbReference>
<dbReference type="InterPro" id="IPR029063">
    <property type="entry name" value="SAM-dependent_MTases_sf"/>
</dbReference>
<dbReference type="InterPro" id="IPR007213">
    <property type="entry name" value="Ppm1/Ppm2/Tcmp"/>
</dbReference>
<keyword evidence="1 3" id="KW-0489">Methyltransferase</keyword>
<accession>A0ABY3UQV7</accession>
<dbReference type="Proteomes" id="UP001055171">
    <property type="component" value="Chromosome"/>
</dbReference>
<dbReference type="GO" id="GO:0032259">
    <property type="term" value="P:methylation"/>
    <property type="evidence" value="ECO:0007669"/>
    <property type="project" value="UniProtKB-KW"/>
</dbReference>
<gene>
    <name evidence="3" type="ORF">MJO58_18005</name>
</gene>
<keyword evidence="2 3" id="KW-0808">Transferase</keyword>